<keyword evidence="2" id="KW-1185">Reference proteome</keyword>
<organism evidence="1 2">
    <name type="scientific">Panicum miliaceum</name>
    <name type="common">Proso millet</name>
    <name type="synonym">Broomcorn millet</name>
    <dbReference type="NCBI Taxonomy" id="4540"/>
    <lineage>
        <taxon>Eukaryota</taxon>
        <taxon>Viridiplantae</taxon>
        <taxon>Streptophyta</taxon>
        <taxon>Embryophyta</taxon>
        <taxon>Tracheophyta</taxon>
        <taxon>Spermatophyta</taxon>
        <taxon>Magnoliopsida</taxon>
        <taxon>Liliopsida</taxon>
        <taxon>Poales</taxon>
        <taxon>Poaceae</taxon>
        <taxon>PACMAD clade</taxon>
        <taxon>Panicoideae</taxon>
        <taxon>Panicodae</taxon>
        <taxon>Paniceae</taxon>
        <taxon>Panicinae</taxon>
        <taxon>Panicum</taxon>
        <taxon>Panicum sect. Panicum</taxon>
    </lineage>
</organism>
<sequence length="65" mass="7335">MAGLDSIFMLISWRIWKERNGRVFGRQQPLAAAQLSEHILEDSRLWIQAGVKLIAALGWLDAAQS</sequence>
<accession>A0A3L6RTR0</accession>
<proteinExistence type="predicted"/>
<dbReference type="OrthoDB" id="684069at2759"/>
<dbReference type="EMBL" id="PQIB02000007">
    <property type="protein sequence ID" value="RLN08377.1"/>
    <property type="molecule type" value="Genomic_DNA"/>
</dbReference>
<evidence type="ECO:0000313" key="1">
    <source>
        <dbReference type="EMBL" id="RLN08377.1"/>
    </source>
</evidence>
<reference evidence="2" key="1">
    <citation type="journal article" date="2019" name="Nat. Commun.">
        <title>The genome of broomcorn millet.</title>
        <authorList>
            <person name="Zou C."/>
            <person name="Miki D."/>
            <person name="Li D."/>
            <person name="Tang Q."/>
            <person name="Xiao L."/>
            <person name="Rajput S."/>
            <person name="Deng P."/>
            <person name="Jia W."/>
            <person name="Huang R."/>
            <person name="Zhang M."/>
            <person name="Sun Y."/>
            <person name="Hu J."/>
            <person name="Fu X."/>
            <person name="Schnable P.S."/>
            <person name="Li F."/>
            <person name="Zhang H."/>
            <person name="Feng B."/>
            <person name="Zhu X."/>
            <person name="Liu R."/>
            <person name="Schnable J.C."/>
            <person name="Zhu J.-K."/>
            <person name="Zhang H."/>
        </authorList>
    </citation>
    <scope>NUCLEOTIDE SEQUENCE [LARGE SCALE GENOMIC DNA]</scope>
</reference>
<dbReference type="Proteomes" id="UP000275267">
    <property type="component" value="Unassembled WGS sequence"/>
</dbReference>
<gene>
    <name evidence="1" type="ORF">C2845_PM11G04590</name>
</gene>
<protein>
    <submittedName>
        <fullName evidence="1">Uncharacterized protein</fullName>
    </submittedName>
</protein>
<dbReference type="AlphaFoldDB" id="A0A3L6RTR0"/>
<evidence type="ECO:0000313" key="2">
    <source>
        <dbReference type="Proteomes" id="UP000275267"/>
    </source>
</evidence>
<name>A0A3L6RTR0_PANMI</name>
<comment type="caution">
    <text evidence="1">The sequence shown here is derived from an EMBL/GenBank/DDBJ whole genome shotgun (WGS) entry which is preliminary data.</text>
</comment>